<feature type="compositionally biased region" description="Basic residues" evidence="1">
    <location>
        <begin position="142"/>
        <end position="157"/>
    </location>
</feature>
<dbReference type="SUPFAM" id="SSF46785">
    <property type="entry name" value="Winged helix' DNA-binding domain"/>
    <property type="match status" value="1"/>
</dbReference>
<dbReference type="GO" id="GO:0035556">
    <property type="term" value="P:intracellular signal transduction"/>
    <property type="evidence" value="ECO:0007669"/>
    <property type="project" value="InterPro"/>
</dbReference>
<comment type="caution">
    <text evidence="3">The sequence shown here is derived from an EMBL/GenBank/DDBJ whole genome shotgun (WGS) entry which is preliminary data.</text>
</comment>
<dbReference type="AlphaFoldDB" id="A0AAW0UQD3"/>
<feature type="compositionally biased region" description="Basic residues" evidence="1">
    <location>
        <begin position="173"/>
        <end position="182"/>
    </location>
</feature>
<dbReference type="Proteomes" id="UP001487740">
    <property type="component" value="Unassembled WGS sequence"/>
</dbReference>
<proteinExistence type="predicted"/>
<dbReference type="PROSITE" id="PS50186">
    <property type="entry name" value="DEP"/>
    <property type="match status" value="1"/>
</dbReference>
<evidence type="ECO:0000259" key="2">
    <source>
        <dbReference type="PROSITE" id="PS50186"/>
    </source>
</evidence>
<protein>
    <recommendedName>
        <fullName evidence="2">DEP domain-containing protein</fullName>
    </recommendedName>
</protein>
<feature type="region of interest" description="Disordered" evidence="1">
    <location>
        <begin position="369"/>
        <end position="393"/>
    </location>
</feature>
<evidence type="ECO:0000256" key="1">
    <source>
        <dbReference type="SAM" id="MobiDB-lite"/>
    </source>
</evidence>
<name>A0AAW0UQD3_SCYPA</name>
<dbReference type="SMART" id="SM00049">
    <property type="entry name" value="DEP"/>
    <property type="match status" value="1"/>
</dbReference>
<feature type="compositionally biased region" description="Basic and acidic residues" evidence="1">
    <location>
        <begin position="184"/>
        <end position="200"/>
    </location>
</feature>
<dbReference type="PANTHER" id="PTHR16206:SF4">
    <property type="entry name" value="PROTEIN LET-99"/>
    <property type="match status" value="1"/>
</dbReference>
<keyword evidence="4" id="KW-1185">Reference proteome</keyword>
<sequence>MSGKKSISGPYRATKLWNDAVRSFYNGMPVARHWRGLRQYERCFTATEAVDWLHQHLQANPNFSRAVSRDQTIKLLRKFVKSGLLEDVRGGTTRPEDFRDGRDLYRFSSRSPLKALRTPGRSALAALDPNTPQPDLGASPILKRHRSSIRQSVRCKRSTTERDASPGDDAPRAKVRPRRAASLHRGENAVNERRDKEAQRSADQGGMQECHLVARPPTTEETNQVWREVVLDKLDGMCERLIFGDVTTVLEPKIVCGESVRHNMTQLSTRGVVRVAEGHPEDLPNWILTAMKCLAHWPNAADPTCNIPNYPGVERDVFKIVREFFTNMVVPLIPYELYEALIRLYIGAEFLDITHAPLLSLPAPPLPHPLPHPPPHPLSPPRTPAVTQTPWRT</sequence>
<feature type="compositionally biased region" description="Basic and acidic residues" evidence="1">
    <location>
        <begin position="158"/>
        <end position="172"/>
    </location>
</feature>
<dbReference type="InterPro" id="IPR036388">
    <property type="entry name" value="WH-like_DNA-bd_sf"/>
</dbReference>
<dbReference type="PANTHER" id="PTHR16206">
    <property type="entry name" value="DEP DOMAIN-CONTAINING"/>
    <property type="match status" value="1"/>
</dbReference>
<reference evidence="3 4" key="1">
    <citation type="submission" date="2023-03" db="EMBL/GenBank/DDBJ databases">
        <title>High-quality genome of Scylla paramamosain provides insights in environmental adaptation.</title>
        <authorList>
            <person name="Zhang L."/>
        </authorList>
    </citation>
    <scope>NUCLEOTIDE SEQUENCE [LARGE SCALE GENOMIC DNA]</scope>
    <source>
        <strain evidence="3">LZ_2023a</strain>
        <tissue evidence="3">Muscle</tissue>
    </source>
</reference>
<dbReference type="InterPro" id="IPR036390">
    <property type="entry name" value="WH_DNA-bd_sf"/>
</dbReference>
<gene>
    <name evidence="3" type="ORF">O3P69_002542</name>
</gene>
<evidence type="ECO:0000313" key="4">
    <source>
        <dbReference type="Proteomes" id="UP001487740"/>
    </source>
</evidence>
<evidence type="ECO:0000313" key="3">
    <source>
        <dbReference type="EMBL" id="KAK8400852.1"/>
    </source>
</evidence>
<feature type="compositionally biased region" description="Pro residues" evidence="1">
    <location>
        <begin position="369"/>
        <end position="383"/>
    </location>
</feature>
<organism evidence="3 4">
    <name type="scientific">Scylla paramamosain</name>
    <name type="common">Mud crab</name>
    <dbReference type="NCBI Taxonomy" id="85552"/>
    <lineage>
        <taxon>Eukaryota</taxon>
        <taxon>Metazoa</taxon>
        <taxon>Ecdysozoa</taxon>
        <taxon>Arthropoda</taxon>
        <taxon>Crustacea</taxon>
        <taxon>Multicrustacea</taxon>
        <taxon>Malacostraca</taxon>
        <taxon>Eumalacostraca</taxon>
        <taxon>Eucarida</taxon>
        <taxon>Decapoda</taxon>
        <taxon>Pleocyemata</taxon>
        <taxon>Brachyura</taxon>
        <taxon>Eubrachyura</taxon>
        <taxon>Portunoidea</taxon>
        <taxon>Portunidae</taxon>
        <taxon>Portuninae</taxon>
        <taxon>Scylla</taxon>
    </lineage>
</organism>
<feature type="domain" description="DEP" evidence="2">
    <location>
        <begin position="24"/>
        <end position="109"/>
    </location>
</feature>
<feature type="region of interest" description="Disordered" evidence="1">
    <location>
        <begin position="116"/>
        <end position="208"/>
    </location>
</feature>
<dbReference type="InterPro" id="IPR000591">
    <property type="entry name" value="DEP_dom"/>
</dbReference>
<dbReference type="Pfam" id="PF00610">
    <property type="entry name" value="DEP"/>
    <property type="match status" value="1"/>
</dbReference>
<dbReference type="EMBL" id="JARAKH010000009">
    <property type="protein sequence ID" value="KAK8400852.1"/>
    <property type="molecule type" value="Genomic_DNA"/>
</dbReference>
<dbReference type="Gene3D" id="1.10.10.10">
    <property type="entry name" value="Winged helix-like DNA-binding domain superfamily/Winged helix DNA-binding domain"/>
    <property type="match status" value="1"/>
</dbReference>
<accession>A0AAW0UQD3</accession>